<dbReference type="OrthoDB" id="10660722at2759"/>
<reference evidence="1" key="1">
    <citation type="submission" date="2016-10" db="EMBL/GenBank/DDBJ databases">
        <authorList>
            <person name="Benchimol M."/>
            <person name="Almeida L.G."/>
            <person name="Vasconcelos A.T."/>
            <person name="Perreira-Neves A."/>
            <person name="Rosa I.A."/>
            <person name="Tasca T."/>
            <person name="Bogo M.R."/>
            <person name="de Souza W."/>
        </authorList>
    </citation>
    <scope>NUCLEOTIDE SEQUENCE [LARGE SCALE GENOMIC DNA]</scope>
    <source>
        <strain evidence="1">K</strain>
    </source>
</reference>
<evidence type="ECO:0000313" key="2">
    <source>
        <dbReference type="Proteomes" id="UP000179807"/>
    </source>
</evidence>
<comment type="caution">
    <text evidence="1">The sequence shown here is derived from an EMBL/GenBank/DDBJ whole genome shotgun (WGS) entry which is preliminary data.</text>
</comment>
<dbReference type="AlphaFoldDB" id="A0A1J4L5X9"/>
<sequence>MEPIYFDDFFTNWLVEHALLTKYLEINSIKQVNPIHEQNEISKTSANENIINNQETDKNIDNSFPRFIGQLEMRRQKQLLRLNQFKESALEILYEATQPPTFAAFKENTFGKNNETEENINSQNFDFNLSPNVKLNIQNSGIFGNGKYLDFWGLHMLYFVKKKQCIIRRKQLERSMNLTQTLINLIIDPKLAVYKFDIIVNEEAFFKEMLKTPENYERLETFSRTIFKEFIVEDFKKGIVDILSHTSLQVDKTSYYFNETSLQEKFENIIFDQDFLLKSEIENVIINFTSKSRTQFTQDIISLFIKFLQFLTGIDPVESSCCFIFLIRAMFSKAYSICPFFFYPPIDNSSLRSIDNIRPKVPCNFFSIPEEALPAHKPEDSIVAVMKNNQFYQRGAMHLEFAAMLLNPIDAIYEIHEMMICNHRGVSICSKEKNLPVFPFETTFGLYIASALLSNLPNFEQLAKFVIDFAPTNGLCPEFEFVMTTTHAAYNFFSTLKNSFDE</sequence>
<proteinExistence type="predicted"/>
<evidence type="ECO:0008006" key="3">
    <source>
        <dbReference type="Google" id="ProtNLM"/>
    </source>
</evidence>
<dbReference type="RefSeq" id="XP_068370556.1">
    <property type="nucleotide sequence ID" value="XM_068496602.1"/>
</dbReference>
<protein>
    <recommendedName>
        <fullName evidence="3">VPS9 domain-containing protein</fullName>
    </recommendedName>
</protein>
<accession>A0A1J4L5X9</accession>
<dbReference type="VEuPathDB" id="TrichDB:TRFO_12376"/>
<dbReference type="Proteomes" id="UP000179807">
    <property type="component" value="Unassembled WGS sequence"/>
</dbReference>
<dbReference type="GeneID" id="94831306"/>
<keyword evidence="2" id="KW-1185">Reference proteome</keyword>
<evidence type="ECO:0000313" key="1">
    <source>
        <dbReference type="EMBL" id="OHT17420.1"/>
    </source>
</evidence>
<organism evidence="1 2">
    <name type="scientific">Tritrichomonas foetus</name>
    <dbReference type="NCBI Taxonomy" id="1144522"/>
    <lineage>
        <taxon>Eukaryota</taxon>
        <taxon>Metamonada</taxon>
        <taxon>Parabasalia</taxon>
        <taxon>Tritrichomonadida</taxon>
        <taxon>Tritrichomonadidae</taxon>
        <taxon>Tritrichomonas</taxon>
    </lineage>
</organism>
<dbReference type="EMBL" id="MLAK01000003">
    <property type="protein sequence ID" value="OHT17420.1"/>
    <property type="molecule type" value="Genomic_DNA"/>
</dbReference>
<gene>
    <name evidence="1" type="ORF">TRFO_12376</name>
</gene>
<name>A0A1J4L5X9_9EUKA</name>